<protein>
    <submittedName>
        <fullName evidence="1">Uncharacterized protein</fullName>
    </submittedName>
</protein>
<proteinExistence type="predicted"/>
<dbReference type="Proteomes" id="UP001241758">
    <property type="component" value="Unassembled WGS sequence"/>
</dbReference>
<evidence type="ECO:0000313" key="1">
    <source>
        <dbReference type="EMBL" id="MDI6101881.1"/>
    </source>
</evidence>
<gene>
    <name evidence="1" type="ORF">QLQ12_25000</name>
</gene>
<dbReference type="EMBL" id="JASCTH010000017">
    <property type="protein sequence ID" value="MDI6101881.1"/>
    <property type="molecule type" value="Genomic_DNA"/>
</dbReference>
<sequence length="295" mass="31924">MTDPVRTYQGWWEVPAGMLTATALRDLEFPRHPTDRPHAWVKGENWRGKKDTFALYRAEDCPPTAASAAHLDAAAARSGRPRSCADCPAICQRSLPADVGGRPLCPACRNVVLLRQAQEKARQAQAAAAAEVAEVLAWPGAVVVQVDQSVPPPTPAGTRRKPIAARIRACDVATGTRLTDVLVSLAGTRSRLRDPAARESDDVAPVVHGALLGRPLLCWSGSDTAALRAAVPHPDWPTAGRYGSHPRAWLAESTSRWWRAQLDDRRQYVPSLPPGTPARLLLHLRRIAATAEEVA</sequence>
<name>A0ABT6WQ47_9ACTN</name>
<comment type="caution">
    <text evidence="1">The sequence shown here is derived from an EMBL/GenBank/DDBJ whole genome shotgun (WGS) entry which is preliminary data.</text>
</comment>
<accession>A0ABT6WQ47</accession>
<reference evidence="1 2" key="1">
    <citation type="submission" date="2023-05" db="EMBL/GenBank/DDBJ databases">
        <title>Actinoplanes sp. NEAU-A12 genome sequencing.</title>
        <authorList>
            <person name="Wang Z.-S."/>
        </authorList>
    </citation>
    <scope>NUCLEOTIDE SEQUENCE [LARGE SCALE GENOMIC DNA]</scope>
    <source>
        <strain evidence="1 2">NEAU-A12</strain>
    </source>
</reference>
<evidence type="ECO:0000313" key="2">
    <source>
        <dbReference type="Proteomes" id="UP001241758"/>
    </source>
</evidence>
<organism evidence="1 2">
    <name type="scientific">Actinoplanes sandaracinus</name>
    <dbReference type="NCBI Taxonomy" id="3045177"/>
    <lineage>
        <taxon>Bacteria</taxon>
        <taxon>Bacillati</taxon>
        <taxon>Actinomycetota</taxon>
        <taxon>Actinomycetes</taxon>
        <taxon>Micromonosporales</taxon>
        <taxon>Micromonosporaceae</taxon>
        <taxon>Actinoplanes</taxon>
    </lineage>
</organism>
<keyword evidence="2" id="KW-1185">Reference proteome</keyword>
<dbReference type="RefSeq" id="WP_282762880.1">
    <property type="nucleotide sequence ID" value="NZ_JASCTH010000017.1"/>
</dbReference>